<organism evidence="2 3">
    <name type="scientific">Candidatus Nitrobium versatile</name>
    <dbReference type="NCBI Taxonomy" id="2884831"/>
    <lineage>
        <taxon>Bacteria</taxon>
        <taxon>Pseudomonadati</taxon>
        <taxon>Nitrospirota</taxon>
        <taxon>Nitrospiria</taxon>
        <taxon>Nitrospirales</taxon>
        <taxon>Nitrospiraceae</taxon>
        <taxon>Candidatus Nitrobium</taxon>
    </lineage>
</organism>
<dbReference type="InterPro" id="IPR020945">
    <property type="entry name" value="DMSO/NO3_reduct_chaperone"/>
</dbReference>
<reference evidence="2" key="1">
    <citation type="journal article" date="2021" name="bioRxiv">
        <title>Unraveling nitrogen, sulfur and carbon metabolic pathways and microbial community transcriptional responses to substrate deprivation and toxicity stresses in a bioreactor mimicking anoxic brackish coastal sediment conditions.</title>
        <authorList>
            <person name="Martins P.D."/>
            <person name="Echeveste M.J."/>
            <person name="Arshad A."/>
            <person name="Kurth J."/>
            <person name="Ouboter H."/>
            <person name="Jetten M.S.M."/>
            <person name="Welte C.U."/>
        </authorList>
    </citation>
    <scope>NUCLEOTIDE SEQUENCE</scope>
    <source>
        <strain evidence="2">MAG_39</strain>
    </source>
</reference>
<dbReference type="InterPro" id="IPR050289">
    <property type="entry name" value="TorD/DmsD_chaperones"/>
</dbReference>
<dbReference type="SUPFAM" id="SSF89155">
    <property type="entry name" value="TorD-like"/>
    <property type="match status" value="1"/>
</dbReference>
<dbReference type="InterPro" id="IPR036411">
    <property type="entry name" value="TorD-like_sf"/>
</dbReference>
<keyword evidence="1" id="KW-0143">Chaperone</keyword>
<dbReference type="Proteomes" id="UP000705867">
    <property type="component" value="Unassembled WGS sequence"/>
</dbReference>
<dbReference type="AlphaFoldDB" id="A0A953M300"/>
<accession>A0A953M300</accession>
<evidence type="ECO:0000256" key="1">
    <source>
        <dbReference type="ARBA" id="ARBA00023186"/>
    </source>
</evidence>
<reference evidence="2" key="2">
    <citation type="submission" date="2021-08" db="EMBL/GenBank/DDBJ databases">
        <authorList>
            <person name="Dalcin Martins P."/>
        </authorList>
    </citation>
    <scope>NUCLEOTIDE SEQUENCE</scope>
    <source>
        <strain evidence="2">MAG_39</strain>
    </source>
</reference>
<name>A0A953M300_9BACT</name>
<protein>
    <submittedName>
        <fullName evidence="2">Molecular chaperone TorD family protein</fullName>
    </submittedName>
</protein>
<dbReference type="PANTHER" id="PTHR34227:SF1">
    <property type="entry name" value="DIMETHYL SULFOXIDE REDUCTASE CHAPERONE-RELATED"/>
    <property type="match status" value="1"/>
</dbReference>
<comment type="caution">
    <text evidence="2">The sequence shown here is derived from an EMBL/GenBank/DDBJ whole genome shotgun (WGS) entry which is preliminary data.</text>
</comment>
<dbReference type="Gene3D" id="1.10.3480.10">
    <property type="entry name" value="TorD-like"/>
    <property type="match status" value="1"/>
</dbReference>
<proteinExistence type="predicted"/>
<evidence type="ECO:0000313" key="2">
    <source>
        <dbReference type="EMBL" id="MBZ0158028.1"/>
    </source>
</evidence>
<gene>
    <name evidence="2" type="ORF">K8I29_17665</name>
</gene>
<dbReference type="PANTHER" id="PTHR34227">
    <property type="entry name" value="CHAPERONE PROTEIN YCDY"/>
    <property type="match status" value="1"/>
</dbReference>
<evidence type="ECO:0000313" key="3">
    <source>
        <dbReference type="Proteomes" id="UP000705867"/>
    </source>
</evidence>
<dbReference type="EMBL" id="JAIOIV010000132">
    <property type="protein sequence ID" value="MBZ0158028.1"/>
    <property type="molecule type" value="Genomic_DNA"/>
</dbReference>
<sequence>MEGMLYLYKMLSLGFAYPEEENFCMLRTILDESGSLFPGELRECVDGFRKSLRENTPPLDDLKSGYLAIFDIGGRISPYESEYLKEKISRKPFEIADIAGFYNAFGFAVNEEMNSREPVDHIAVELEFMAILSWKEEYARRSGLTEKEEIVNEARKKFLAEHLGRWGFFFCKQIQELDSAPFYKELAKILELVLRQECRKYGMDPVSFEKDMARDSYGGVRDEEFTCGVQFSEIMSSKEGI</sequence>
<dbReference type="Pfam" id="PF02613">
    <property type="entry name" value="Nitrate_red_del"/>
    <property type="match status" value="1"/>
</dbReference>